<dbReference type="EMBL" id="AZGF01000001">
    <property type="protein sequence ID" value="KRM13566.1"/>
    <property type="molecule type" value="Genomic_DNA"/>
</dbReference>
<dbReference type="Pfam" id="PF00583">
    <property type="entry name" value="Acetyltransf_1"/>
    <property type="match status" value="1"/>
</dbReference>
<keyword evidence="3" id="KW-1185">Reference proteome</keyword>
<evidence type="ECO:0000313" key="2">
    <source>
        <dbReference type="EMBL" id="KRM13566.1"/>
    </source>
</evidence>
<dbReference type="InterPro" id="IPR050276">
    <property type="entry name" value="MshD_Acetyltransferase"/>
</dbReference>
<dbReference type="InterPro" id="IPR016181">
    <property type="entry name" value="Acyl_CoA_acyltransferase"/>
</dbReference>
<gene>
    <name evidence="2" type="ORF">FD16_GL000135</name>
</gene>
<reference evidence="2 3" key="1">
    <citation type="journal article" date="2015" name="Genome Announc.">
        <title>Expanding the biotechnology potential of lactobacilli through comparative genomics of 213 strains and associated genera.</title>
        <authorList>
            <person name="Sun Z."/>
            <person name="Harris H.M."/>
            <person name="McCann A."/>
            <person name="Guo C."/>
            <person name="Argimon S."/>
            <person name="Zhang W."/>
            <person name="Yang X."/>
            <person name="Jeffery I.B."/>
            <person name="Cooney J.C."/>
            <person name="Kagawa T.F."/>
            <person name="Liu W."/>
            <person name="Song Y."/>
            <person name="Salvetti E."/>
            <person name="Wrobel A."/>
            <person name="Rasinkangas P."/>
            <person name="Parkhill J."/>
            <person name="Rea M.C."/>
            <person name="O'Sullivan O."/>
            <person name="Ritari J."/>
            <person name="Douillard F.P."/>
            <person name="Paul Ross R."/>
            <person name="Yang R."/>
            <person name="Briner A.E."/>
            <person name="Felis G.E."/>
            <person name="de Vos W.M."/>
            <person name="Barrangou R."/>
            <person name="Klaenhammer T.R."/>
            <person name="Caufield P.W."/>
            <person name="Cui Y."/>
            <person name="Zhang H."/>
            <person name="O'Toole P.W."/>
        </authorList>
    </citation>
    <scope>NUCLEOTIDE SEQUENCE [LARGE SCALE GENOMIC DNA]</scope>
    <source>
        <strain evidence="2 3">DSM 5007</strain>
    </source>
</reference>
<name>A0A0R1W6U6_9LACO</name>
<dbReference type="PROSITE" id="PS51186">
    <property type="entry name" value="GNAT"/>
    <property type="match status" value="1"/>
</dbReference>
<protein>
    <submittedName>
        <fullName evidence="2">Acetyltransferase</fullName>
    </submittedName>
</protein>
<comment type="caution">
    <text evidence="2">The sequence shown here is derived from an EMBL/GenBank/DDBJ whole genome shotgun (WGS) entry which is preliminary data.</text>
</comment>
<dbReference type="AlphaFoldDB" id="A0A0R1W6U6"/>
<evidence type="ECO:0000313" key="3">
    <source>
        <dbReference type="Proteomes" id="UP000051820"/>
    </source>
</evidence>
<dbReference type="SUPFAM" id="SSF55729">
    <property type="entry name" value="Acyl-CoA N-acyltransferases (Nat)"/>
    <property type="match status" value="1"/>
</dbReference>
<dbReference type="InterPro" id="IPR000182">
    <property type="entry name" value="GNAT_dom"/>
</dbReference>
<dbReference type="Proteomes" id="UP000051820">
    <property type="component" value="Unassembled WGS sequence"/>
</dbReference>
<dbReference type="RefSeq" id="WP_010622889.1">
    <property type="nucleotide sequence ID" value="NZ_AZGF01000001.1"/>
</dbReference>
<dbReference type="PATRIC" id="fig|1423807.3.peg.136"/>
<feature type="domain" description="N-acetyltransferase" evidence="1">
    <location>
        <begin position="5"/>
        <end position="164"/>
    </location>
</feature>
<keyword evidence="2" id="KW-0808">Transferase</keyword>
<sequence length="167" mass="18546">MSDEVNFDIANKKDAAKVLGLLRALQVESTTFTISPEFATLTVDDEADNIDKISQTDDNLILLAWLDGEPIGIVTVSRVPGSPLGELGLAVRKAYWHQGLGTALVDEALNWGWGCNYSSLIGLKLDVMIDNIHAIQLYQKMGFKEIETHTVSKDHRQVEVQNMEIMF</sequence>
<dbReference type="GO" id="GO:0016747">
    <property type="term" value="F:acyltransferase activity, transferring groups other than amino-acyl groups"/>
    <property type="evidence" value="ECO:0007669"/>
    <property type="project" value="InterPro"/>
</dbReference>
<organism evidence="2 3">
    <name type="scientific">Paucilactobacillus suebicus DSM 5007 = KCTC 3549</name>
    <dbReference type="NCBI Taxonomy" id="1423807"/>
    <lineage>
        <taxon>Bacteria</taxon>
        <taxon>Bacillati</taxon>
        <taxon>Bacillota</taxon>
        <taxon>Bacilli</taxon>
        <taxon>Lactobacillales</taxon>
        <taxon>Lactobacillaceae</taxon>
        <taxon>Paucilactobacillus</taxon>
    </lineage>
</organism>
<dbReference type="OrthoDB" id="948250at2"/>
<proteinExistence type="predicted"/>
<dbReference type="CDD" id="cd04301">
    <property type="entry name" value="NAT_SF"/>
    <property type="match status" value="1"/>
</dbReference>
<dbReference type="Gene3D" id="3.40.630.30">
    <property type="match status" value="1"/>
</dbReference>
<evidence type="ECO:0000259" key="1">
    <source>
        <dbReference type="PROSITE" id="PS51186"/>
    </source>
</evidence>
<dbReference type="STRING" id="1423807.FD16_GL000135"/>
<accession>A0A0R1W6U6</accession>
<dbReference type="eggNOG" id="COG1670">
    <property type="taxonomic scope" value="Bacteria"/>
</dbReference>
<dbReference type="PANTHER" id="PTHR43617">
    <property type="entry name" value="L-AMINO ACID N-ACETYLTRANSFERASE"/>
    <property type="match status" value="1"/>
</dbReference>